<dbReference type="RefSeq" id="WP_045849598.1">
    <property type="nucleotide sequence ID" value="NZ_FTLX01000001.1"/>
</dbReference>
<dbReference type="AlphaFoldDB" id="A0A1N6NLI3"/>
<dbReference type="EMBL" id="FTLX01000001">
    <property type="protein sequence ID" value="SIP92930.1"/>
    <property type="molecule type" value="Genomic_DNA"/>
</dbReference>
<evidence type="ECO:0000256" key="1">
    <source>
        <dbReference type="ARBA" id="ARBA00006432"/>
    </source>
</evidence>
<evidence type="ECO:0000259" key="3">
    <source>
        <dbReference type="Pfam" id="PF00501"/>
    </source>
</evidence>
<dbReference type="Pfam" id="PF13193">
    <property type="entry name" value="AMP-binding_C"/>
    <property type="match status" value="1"/>
</dbReference>
<dbReference type="OrthoDB" id="9757771at2"/>
<dbReference type="GO" id="GO:0006631">
    <property type="term" value="P:fatty acid metabolic process"/>
    <property type="evidence" value="ECO:0007669"/>
    <property type="project" value="TreeGrafter"/>
</dbReference>
<name>A0A1N6NLI3_9BACI</name>
<dbReference type="PANTHER" id="PTHR43201:SF5">
    <property type="entry name" value="MEDIUM-CHAIN ACYL-COA LIGASE ACSF2, MITOCHONDRIAL"/>
    <property type="match status" value="1"/>
</dbReference>
<dbReference type="SUPFAM" id="SSF56801">
    <property type="entry name" value="Acetyl-CoA synthetase-like"/>
    <property type="match status" value="1"/>
</dbReference>
<comment type="similarity">
    <text evidence="1">Belongs to the ATP-dependent AMP-binding enzyme family.</text>
</comment>
<dbReference type="STRING" id="1017273.SAMN05443094_101197"/>
<dbReference type="Gene3D" id="3.30.300.30">
    <property type="match status" value="1"/>
</dbReference>
<dbReference type="InterPro" id="IPR000873">
    <property type="entry name" value="AMP-dep_synth/lig_dom"/>
</dbReference>
<dbReference type="Pfam" id="PF00501">
    <property type="entry name" value="AMP-binding"/>
    <property type="match status" value="1"/>
</dbReference>
<sequence>MNMTTTQSLRAQTCPDSVCLKTASRTFSIEQWEDMTKRASAWLLNQGEIGSTVAVNGQNRWETLLLFWAAARSGFVFMPLDPRMTEAERSERLQLAKPALYMNEDDLNELEHQLDQTAPSSYSHPAQNALFYSGFTSGSSGKPKQFARNQSSWLKSFEAGLADFPFSGTETAVIAGPIHHSLFLYGAAFALYTGQPILLTEKFLPDRLSVLLNETEPFVFYAVPTMLEAMQAVNGKGIVFLSGAGWSAERKKQWSSAHDQIRLFEFYGASELSFVSYMNPEDVQIRPSSSGKPSTGVTVEIRSGGAACAPFEIGTVYVNSPMLFSGYMEEGRCRIDLAEDGFYTVGDAGYVDEEGYLYIVGREQFMMISGGVNIYPEEVERIVIQCPDVEAAAVTSIPDDRLGERLVCLYTGKADQKTVRRFVKARLSVEKTPRRFIQTDALPLTSNGKVARAELKRIAEEWSQ</sequence>
<reference evidence="6 7" key="1">
    <citation type="submission" date="2017-01" db="EMBL/GenBank/DDBJ databases">
        <authorList>
            <person name="Mah S.A."/>
            <person name="Swanson W.J."/>
            <person name="Moy G.W."/>
            <person name="Vacquier V.D."/>
        </authorList>
    </citation>
    <scope>NUCLEOTIDE SEQUENCE [LARGE SCALE GENOMIC DNA]</scope>
    <source>
        <strain evidence="6 7">NIO-1016</strain>
    </source>
</reference>
<dbReference type="InterPro" id="IPR045851">
    <property type="entry name" value="AMP-bd_C_sf"/>
</dbReference>
<dbReference type="Gene3D" id="3.40.50.12780">
    <property type="entry name" value="N-terminal domain of ligase-like"/>
    <property type="match status" value="1"/>
</dbReference>
<evidence type="ECO:0000256" key="2">
    <source>
        <dbReference type="ARBA" id="ARBA00022598"/>
    </source>
</evidence>
<keyword evidence="8" id="KW-1185">Reference proteome</keyword>
<evidence type="ECO:0000313" key="6">
    <source>
        <dbReference type="EMBL" id="SIP92930.1"/>
    </source>
</evidence>
<reference evidence="5" key="3">
    <citation type="submission" date="2017-03" db="EMBL/GenBank/DDBJ databases">
        <authorList>
            <person name="Dastager S.G."/>
            <person name="Neurgaonkar P.S."/>
            <person name="Dharne M.S."/>
        </authorList>
    </citation>
    <scope>NUCLEOTIDE SEQUENCE</scope>
    <source>
        <strain evidence="5">DSM 25145</strain>
    </source>
</reference>
<dbReference type="PANTHER" id="PTHR43201">
    <property type="entry name" value="ACYL-COA SYNTHETASE"/>
    <property type="match status" value="1"/>
</dbReference>
<accession>A0A1N6NLI3</accession>
<dbReference type="GO" id="GO:0031956">
    <property type="term" value="F:medium-chain fatty acid-CoA ligase activity"/>
    <property type="evidence" value="ECO:0007669"/>
    <property type="project" value="TreeGrafter"/>
</dbReference>
<reference evidence="8" key="2">
    <citation type="submission" date="2017-03" db="EMBL/GenBank/DDBJ databases">
        <title>Bacillus sp. V-88(T) DSM27956, whole genome shotgun sequencing project.</title>
        <authorList>
            <person name="Dastager S.G."/>
            <person name="Neurgaonkar P.S."/>
            <person name="Dharne M.S."/>
        </authorList>
    </citation>
    <scope>NUCLEOTIDE SEQUENCE [LARGE SCALE GENOMIC DNA]</scope>
    <source>
        <strain evidence="8">DSM 25145</strain>
    </source>
</reference>
<feature type="domain" description="AMP-dependent synthetase/ligase" evidence="3">
    <location>
        <begin position="10"/>
        <end position="327"/>
    </location>
</feature>
<dbReference type="Proteomes" id="UP000215545">
    <property type="component" value="Unassembled WGS sequence"/>
</dbReference>
<organism evidence="6 7">
    <name type="scientific">Domibacillus enclensis</name>
    <dbReference type="NCBI Taxonomy" id="1017273"/>
    <lineage>
        <taxon>Bacteria</taxon>
        <taxon>Bacillati</taxon>
        <taxon>Bacillota</taxon>
        <taxon>Bacilli</taxon>
        <taxon>Bacillales</taxon>
        <taxon>Bacillaceae</taxon>
        <taxon>Domibacillus</taxon>
    </lineage>
</organism>
<protein>
    <submittedName>
        <fullName evidence="6">Long-chain acyl-CoA synthetase</fullName>
    </submittedName>
</protein>
<gene>
    <name evidence="5" type="ORF">B1B05_00955</name>
    <name evidence="6" type="ORF">SAMN05443094_101197</name>
</gene>
<feature type="domain" description="AMP-binding enzyme C-terminal" evidence="4">
    <location>
        <begin position="378"/>
        <end position="449"/>
    </location>
</feature>
<proteinExistence type="inferred from homology"/>
<dbReference type="Proteomes" id="UP000186385">
    <property type="component" value="Unassembled WGS sequence"/>
</dbReference>
<evidence type="ECO:0000313" key="8">
    <source>
        <dbReference type="Proteomes" id="UP000215545"/>
    </source>
</evidence>
<evidence type="ECO:0000313" key="5">
    <source>
        <dbReference type="EMBL" id="OXS80083.1"/>
    </source>
</evidence>
<dbReference type="InterPro" id="IPR025110">
    <property type="entry name" value="AMP-bd_C"/>
</dbReference>
<dbReference type="InterPro" id="IPR042099">
    <property type="entry name" value="ANL_N_sf"/>
</dbReference>
<evidence type="ECO:0000313" key="7">
    <source>
        <dbReference type="Proteomes" id="UP000186385"/>
    </source>
</evidence>
<keyword evidence="2" id="KW-0436">Ligase</keyword>
<dbReference type="EMBL" id="MWSK01000001">
    <property type="protein sequence ID" value="OXS80083.1"/>
    <property type="molecule type" value="Genomic_DNA"/>
</dbReference>
<evidence type="ECO:0000259" key="4">
    <source>
        <dbReference type="Pfam" id="PF13193"/>
    </source>
</evidence>